<dbReference type="Gene3D" id="3.30.1010.10">
    <property type="entry name" value="Phosphatidylinositol 3-kinase Catalytic Subunit, Chain A, domain 4"/>
    <property type="match status" value="1"/>
</dbReference>
<dbReference type="PROSITE" id="PS00915">
    <property type="entry name" value="PI3_4_KINASE_1"/>
    <property type="match status" value="1"/>
</dbReference>
<comment type="subcellular location">
    <subcellularLocation>
        <location evidence="1">Nucleus</location>
    </subcellularLocation>
</comment>
<dbReference type="InterPro" id="IPR036940">
    <property type="entry name" value="PI3/4_kinase_cat_sf"/>
</dbReference>
<keyword evidence="13" id="KW-1185">Reference proteome</keyword>
<dbReference type="GO" id="GO:0004674">
    <property type="term" value="F:protein serine/threonine kinase activity"/>
    <property type="evidence" value="ECO:0007669"/>
    <property type="project" value="UniProtKB-EC"/>
</dbReference>
<keyword evidence="5" id="KW-0227">DNA damage</keyword>
<evidence type="ECO:0000256" key="8">
    <source>
        <dbReference type="ARBA" id="ARBA00023242"/>
    </source>
</evidence>
<dbReference type="InterPro" id="IPR018936">
    <property type="entry name" value="PI3/4_kinase_CS"/>
</dbReference>
<keyword evidence="8" id="KW-0539">Nucleus</keyword>
<evidence type="ECO:0000256" key="7">
    <source>
        <dbReference type="ARBA" id="ARBA00022840"/>
    </source>
</evidence>
<dbReference type="PANTHER" id="PTHR37079">
    <property type="entry name" value="SERINE/THREONINE-PROTEIN KINASE ATM"/>
    <property type="match status" value="1"/>
</dbReference>
<accession>A0A498SFC8</accession>
<name>A0A498SFC8_ACAVI</name>
<dbReference type="EMBL" id="UPTC01000204">
    <property type="protein sequence ID" value="VBB27250.1"/>
    <property type="molecule type" value="Genomic_DNA"/>
</dbReference>
<dbReference type="Proteomes" id="UP000276991">
    <property type="component" value="Unassembled WGS sequence"/>
</dbReference>
<dbReference type="PROSITE" id="PS50290">
    <property type="entry name" value="PI3_4_KINASE_3"/>
    <property type="match status" value="1"/>
</dbReference>
<dbReference type="CDD" id="cd05171">
    <property type="entry name" value="PIKKc_ATM"/>
    <property type="match status" value="1"/>
</dbReference>
<dbReference type="GO" id="GO:0006281">
    <property type="term" value="P:DNA repair"/>
    <property type="evidence" value="ECO:0007669"/>
    <property type="project" value="InterPro"/>
</dbReference>
<feature type="coiled-coil region" evidence="9">
    <location>
        <begin position="1729"/>
        <end position="1763"/>
    </location>
</feature>
<feature type="domain" description="PI3K/PI4K catalytic" evidence="10">
    <location>
        <begin position="1994"/>
        <end position="2316"/>
    </location>
</feature>
<proteinExistence type="predicted"/>
<evidence type="ECO:0000256" key="3">
    <source>
        <dbReference type="ARBA" id="ARBA00022679"/>
    </source>
</evidence>
<keyword evidence="6" id="KW-0418">Kinase</keyword>
<dbReference type="OrthoDB" id="381190at2759"/>
<organism evidence="12 13">
    <name type="scientific">Acanthocheilonema viteae</name>
    <name type="common">Filarial nematode worm</name>
    <name type="synonym">Dipetalonema viteae</name>
    <dbReference type="NCBI Taxonomy" id="6277"/>
    <lineage>
        <taxon>Eukaryota</taxon>
        <taxon>Metazoa</taxon>
        <taxon>Ecdysozoa</taxon>
        <taxon>Nematoda</taxon>
        <taxon>Chromadorea</taxon>
        <taxon>Rhabditida</taxon>
        <taxon>Spirurina</taxon>
        <taxon>Spiruromorpha</taxon>
        <taxon>Filarioidea</taxon>
        <taxon>Onchocercidae</taxon>
        <taxon>Acanthocheilonema</taxon>
    </lineage>
</organism>
<keyword evidence="7" id="KW-0067">ATP-binding</keyword>
<evidence type="ECO:0000256" key="9">
    <source>
        <dbReference type="SAM" id="Coils"/>
    </source>
</evidence>
<keyword evidence="3" id="KW-0808">Transferase</keyword>
<dbReference type="STRING" id="6277.A0A498SFC8"/>
<evidence type="ECO:0000256" key="6">
    <source>
        <dbReference type="ARBA" id="ARBA00022777"/>
    </source>
</evidence>
<evidence type="ECO:0000256" key="5">
    <source>
        <dbReference type="ARBA" id="ARBA00022763"/>
    </source>
</evidence>
<keyword evidence="9" id="KW-0175">Coiled coil</keyword>
<dbReference type="InterPro" id="IPR000403">
    <property type="entry name" value="PI3/4_kinase_cat_dom"/>
</dbReference>
<dbReference type="InterPro" id="IPR038980">
    <property type="entry name" value="ATM_plant"/>
</dbReference>
<evidence type="ECO:0000256" key="4">
    <source>
        <dbReference type="ARBA" id="ARBA00022741"/>
    </source>
</evidence>
<sequence length="2330" mass="268856">MQRILENETFLNALQTDDHVFNFDHNKFLKKLGSCAVREMEQNHVATTAKKFSRQAFEAFKTALWHFVKKIDTVDIVTPMDNLLSLLRYVSSSTQRMMDVALTLLYQNFAADITALLALLLEKKSILILKPYHCYDLWTNCMQFCLRYVDVRDYNCTLRTCSWILVQIVRAAKYCSLMLLVEQMTGKTAEMLRKYLLCCQTGYKTFMLYDDLYVNLLRIYNELLFEFGAKNWHFMSTQCRELSDLIGQAWAGTISLWQSRKFADEMLSSLNEQSKFIEAIFIIHHPDCTPGSPPLLNSRALLNLILNAAVNCMNGLSLYLKSTYRMGQIQLLPDGVVSLLARALTLDIVQNTNDSHCGDLLFKLVQEKDERWCQLIEKLSVRWSHRLPLQMKKELFVNIVQSSNAVDREGLLIWYLRAITSVAESSVIELFGKEHCAYMWKFTLSLLQSPSQSISDLAVRLLHEIVIPCAKKLELKDTDVTKIIWTNISRLNTCTAEVACLLAHVLSNFEFDEHFEIQPTDETAVKEWNFRCAALRFILKASAKPANIPINAILEVLCFKPDFRHESVKSDISKLERYLMSLFAIRVFETPCRATSKKYFIRELVDFAGNSLMELWRNIKLESADPETLQRNQISLFFSVQNLFCYFHIYGAECNSLLSVLEAMISDLPRIIRSDKLTVTDEWLLALGVEGSWQAADARLRNTVCLKLKEVILQQLSNSECRFADKKDWNKMLSTRIDAASEIMSNYVQEAVRNCGSFREAAFTIEPFIQHGTITEKRNFITLLRTFALTVILQGEEDKSERDVNELVIAEMVLTYLPTEEWKGCGVIFDNLTTLHKTLHCSVWLDQAGMAKFVVKADLPDEFRANIIKKIYMPPLKHKIHLRILAFLVSMGTSHLYQQVIRVFPTFDAVIDLFLEAATVCYEVQSASSNGFLPPNELKRFEVIRKTSVNKQSFQRYINGEEINTSHIMYLDVLFLIEEKILNKLFDRPDFKKSFAAAITMNLCTFFLKLRKLLRCCQFLGYEFLILRALKNFLKCDLSAFDISVKLFIIENCTTLCALIARSCLAAAWIENITCLLENWFGLYDLLLELHYDIAVEKAYCVFDTFIDNPYCREQIMARISIENFERKFRVEHLLEESSSRFNFLLCKTYWKWLYENFNKLGVKDTPEMLGQILQVWSKYPILRKSIAPCLTHFDSFYMGSYYHVFPMNVKFEELIALSLLEIFFNPFELYPCEVYWCIRQILSSSTFMIYVNNLFSYGSDQQTIVEDDSPSFAFTLLPHLFAMAYDEGHDMSQFCVDVNYLFTNFPERLIRNDYPLVVAIVACIRQARVNLASELGFQKLPFDLLKLSKICLEINIATDAYYFLHCYLDRLSDPIRPVMHTLNGNRGFFDMFDGRADKAAELFMEILIKMDDADSLRPLSLQIKNNSRCHMILAKNQCDWSHLVSLTPTIDLEHLHSLAFYYAGLDVPPKFEEMASLACAELQKVNNGCQIYSTLFARLKDQVELSQRLCDTAINTKCDEIAKSWVISQKLLDDLRSCCEVNDLVQRNRPPIRGSILSCPWIICKHGTKRIPARILTPMVVARAEYLCKNNACERALQIIEKYRKLMDNDKNIYREYDITKARILKKRGYEEAGRLLLMNICSANSGSCDYDISSPELSLKAQMLLAEFDVEACRPDLAVKALKTTVENALRIGYEDVLLVSKAYKTLATYSETELLSLEDYRCSETFKAKERAIKNWERELELIKEEKLQAARQGKTLERERLLEEMRIRKEKMSEERELEQYHNHRNTLILTALDAYLAALELDASAMDIPYRILSFLVKAKYNENLLEPLKQRLNRFQSRPWIPLINHLCSHFFDDAPLAPVMRKMILAALFDYPYHVLQHLLFYTNSTHVTADYQDRLHRVEDLLREASMKDKSLRNPIAVMRKAFSLYAQFAASSVKKFQNKRYSGSTASITDSILLKEIQSLRDVPIPAIEQPLTDDSSQLITFMKIESTVTVANGITQPTIVTVTGSDGKIRKLIFKNEDLRQDSLVEQLFTVVNILLMDENKTFPLRTYHVMPINSNAGIIEFCLGTVSLCSYICGANRKSGMHEKLYPLEMTAAAACLKLSQALFSDFARASQSNLVETYEEICKDIHPVFRHFFYDRFSNPFEWFCRVNDYTISLARWSIVGYIVGLGDRHLNNIMIEKETGRLVHIDLGMVFEFGKRNLLVPEQVPFRLTREMVDPILIEGVNGKFKSVAVDTLDRLRKNSQALIGLALVLLHDPLTKYHGENNNQFATLAIYRLRDKLAGIENRIYMDSSQQVSCLIKEASDPENLARMFAGWMPFL</sequence>
<reference evidence="12 13" key="1">
    <citation type="submission" date="2018-08" db="EMBL/GenBank/DDBJ databases">
        <authorList>
            <person name="Laetsch R D."/>
            <person name="Stevens L."/>
            <person name="Kumar S."/>
            <person name="Blaxter L. M."/>
        </authorList>
    </citation>
    <scope>NUCLEOTIDE SEQUENCE [LARGE SCALE GENOMIC DNA]</scope>
</reference>
<evidence type="ECO:0000313" key="12">
    <source>
        <dbReference type="EMBL" id="VBB27250.1"/>
    </source>
</evidence>
<dbReference type="InterPro" id="IPR003152">
    <property type="entry name" value="FATC_dom"/>
</dbReference>
<dbReference type="GO" id="GO:0005524">
    <property type="term" value="F:ATP binding"/>
    <property type="evidence" value="ECO:0007669"/>
    <property type="project" value="UniProtKB-KW"/>
</dbReference>
<evidence type="ECO:0000313" key="13">
    <source>
        <dbReference type="Proteomes" id="UP000276991"/>
    </source>
</evidence>
<gene>
    <name evidence="12" type="ORF">NAV_LOCUS2080</name>
</gene>
<dbReference type="SMART" id="SM01343">
    <property type="entry name" value="FATC"/>
    <property type="match status" value="1"/>
</dbReference>
<dbReference type="InterPro" id="IPR044107">
    <property type="entry name" value="PIKKc_ATM"/>
</dbReference>
<evidence type="ECO:0000259" key="11">
    <source>
        <dbReference type="PROSITE" id="PS51190"/>
    </source>
</evidence>
<dbReference type="SUPFAM" id="SSF56112">
    <property type="entry name" value="Protein kinase-like (PK-like)"/>
    <property type="match status" value="1"/>
</dbReference>
<evidence type="ECO:0000256" key="1">
    <source>
        <dbReference type="ARBA" id="ARBA00004123"/>
    </source>
</evidence>
<evidence type="ECO:0000259" key="10">
    <source>
        <dbReference type="PROSITE" id="PS50290"/>
    </source>
</evidence>
<evidence type="ECO:0000256" key="2">
    <source>
        <dbReference type="ARBA" id="ARBA00012513"/>
    </source>
</evidence>
<dbReference type="SMART" id="SM00146">
    <property type="entry name" value="PI3Kc"/>
    <property type="match status" value="1"/>
</dbReference>
<dbReference type="InterPro" id="IPR011009">
    <property type="entry name" value="Kinase-like_dom_sf"/>
</dbReference>
<dbReference type="EC" id="2.7.11.1" evidence="2"/>
<dbReference type="Gene3D" id="1.10.1070.11">
    <property type="entry name" value="Phosphatidylinositol 3-/4-kinase, catalytic domain"/>
    <property type="match status" value="1"/>
</dbReference>
<keyword evidence="4" id="KW-0547">Nucleotide-binding</keyword>
<dbReference type="PROSITE" id="PS51190">
    <property type="entry name" value="FATC"/>
    <property type="match status" value="1"/>
</dbReference>
<protein>
    <recommendedName>
        <fullName evidence="2">non-specific serine/threonine protein kinase</fullName>
        <ecNumber evidence="2">2.7.11.1</ecNumber>
    </recommendedName>
</protein>
<dbReference type="PROSITE" id="PS00916">
    <property type="entry name" value="PI3_4_KINASE_2"/>
    <property type="match status" value="1"/>
</dbReference>
<dbReference type="Pfam" id="PF02260">
    <property type="entry name" value="FATC"/>
    <property type="match status" value="1"/>
</dbReference>
<dbReference type="PANTHER" id="PTHR37079:SF4">
    <property type="entry name" value="SERINE_THREONINE-PROTEIN KINASE ATM"/>
    <property type="match status" value="1"/>
</dbReference>
<dbReference type="GO" id="GO:0005634">
    <property type="term" value="C:nucleus"/>
    <property type="evidence" value="ECO:0007669"/>
    <property type="project" value="UniProtKB-SubCell"/>
</dbReference>
<feature type="domain" description="FATC" evidence="11">
    <location>
        <begin position="2298"/>
        <end position="2330"/>
    </location>
</feature>
<dbReference type="Pfam" id="PF00454">
    <property type="entry name" value="PI3_PI4_kinase"/>
    <property type="match status" value="1"/>
</dbReference>